<feature type="transmembrane region" description="Helical" evidence="1">
    <location>
        <begin position="206"/>
        <end position="226"/>
    </location>
</feature>
<geneLocation type="mitochondrion" evidence="2"/>
<reference evidence="2" key="1">
    <citation type="submission" date="2020-10" db="EMBL/GenBank/DDBJ databases">
        <title>Nuclear ribosomal and mitochondrial DNA copy number and intra-individual variation in the tunicate zooplankton salps.</title>
        <authorList>
            <person name="Goodall-Copestake W.P."/>
        </authorList>
    </citation>
    <scope>NUCLEOTIDE SEQUENCE</scope>
    <source>
        <strain evidence="2">E32_Tv1</strain>
        <tissue evidence="2">Muscle</tissue>
    </source>
</reference>
<feature type="transmembrane region" description="Helical" evidence="1">
    <location>
        <begin position="238"/>
        <end position="256"/>
    </location>
</feature>
<keyword evidence="1" id="KW-0472">Membrane</keyword>
<proteinExistence type="predicted"/>
<feature type="transmembrane region" description="Helical" evidence="1">
    <location>
        <begin position="128"/>
        <end position="148"/>
    </location>
</feature>
<feature type="transmembrane region" description="Helical" evidence="1">
    <location>
        <begin position="57"/>
        <end position="85"/>
    </location>
</feature>
<keyword evidence="1" id="KW-1133">Transmembrane helix</keyword>
<keyword evidence="1" id="KW-0812">Transmembrane</keyword>
<sequence length="295" mass="33353">MNILNFLKFILIISVSLSLFAESNLNLWMVGEFSSLCSLYYLLECNKPYCRLTLLQYLFILFQFSLLILLGMITGSDLLLIVGLMGKLGVSPFHSPVLILGPTLKPLSVLFILILPKLPYLLMLNMDYLPLLFLSISLVSFMGSSFSLKESLAMSLILSSSFLMLLFSFNSSLGVVTFAATLLWGLFLGKEVNYKGEKPSLESGMLSLGMLLPIPGSYSFILKFLFANYMMVSFLETFFLVVLMSLPALFIMIFAMGNYNVMSYYSGGGWLLQKKWNFYVYLPLYTFMITAVFWL</sequence>
<evidence type="ECO:0000256" key="1">
    <source>
        <dbReference type="SAM" id="Phobius"/>
    </source>
</evidence>
<keyword evidence="2" id="KW-0496">Mitochondrion</keyword>
<name>A0AA86IRZ2_9UROC</name>
<organism evidence="2">
    <name type="scientific">Thetys vagina</name>
    <dbReference type="NCBI Taxonomy" id="942565"/>
    <lineage>
        <taxon>Eukaryota</taxon>
        <taxon>Metazoa</taxon>
        <taxon>Chordata</taxon>
        <taxon>Tunicata</taxon>
        <taxon>Thaliacea</taxon>
        <taxon>Salpida</taxon>
        <taxon>Salpidae</taxon>
        <taxon>Thetys</taxon>
    </lineage>
</organism>
<dbReference type="EMBL" id="LC590040">
    <property type="protein sequence ID" value="BCM73329.1"/>
    <property type="molecule type" value="Genomic_DNA"/>
</dbReference>
<gene>
    <name evidence="2" type="primary">nad2</name>
</gene>
<evidence type="ECO:0000313" key="2">
    <source>
        <dbReference type="EMBL" id="BCM73329.1"/>
    </source>
</evidence>
<feature type="transmembrane region" description="Helical" evidence="1">
    <location>
        <begin position="160"/>
        <end position="186"/>
    </location>
</feature>
<accession>A0AA86IRZ2</accession>
<feature type="transmembrane region" description="Helical" evidence="1">
    <location>
        <begin position="276"/>
        <end position="294"/>
    </location>
</feature>
<protein>
    <submittedName>
        <fullName evidence="2">NADH dehydrogenase subunit 2</fullName>
    </submittedName>
</protein>
<dbReference type="AlphaFoldDB" id="A0AA86IRZ2"/>